<dbReference type="InterPro" id="IPR019405">
    <property type="entry name" value="Lactonase_7-beta_prop"/>
</dbReference>
<evidence type="ECO:0000256" key="1">
    <source>
        <dbReference type="ARBA" id="ARBA00005564"/>
    </source>
</evidence>
<name>A0A165TTJ4_9AGAM</name>
<dbReference type="GO" id="GO:0016853">
    <property type="term" value="F:isomerase activity"/>
    <property type="evidence" value="ECO:0007669"/>
    <property type="project" value="UniProtKB-KW"/>
</dbReference>
<dbReference type="OrthoDB" id="9972196at2759"/>
<feature type="region of interest" description="Disordered" evidence="2">
    <location>
        <begin position="125"/>
        <end position="156"/>
    </location>
</feature>
<dbReference type="InterPro" id="IPR050282">
    <property type="entry name" value="Cycloisomerase_2"/>
</dbReference>
<dbReference type="STRING" id="1314782.A0A165TTJ4"/>
<dbReference type="InParanoid" id="A0A165TTJ4"/>
<dbReference type="GO" id="GO:0017057">
    <property type="term" value="F:6-phosphogluconolactonase activity"/>
    <property type="evidence" value="ECO:0007669"/>
    <property type="project" value="TreeGrafter"/>
</dbReference>
<dbReference type="InterPro" id="IPR015943">
    <property type="entry name" value="WD40/YVTN_repeat-like_dom_sf"/>
</dbReference>
<feature type="compositionally biased region" description="Polar residues" evidence="2">
    <location>
        <begin position="125"/>
        <end position="140"/>
    </location>
</feature>
<gene>
    <name evidence="3" type="ORF">NEOLEDRAFT_1161744</name>
</gene>
<dbReference type="SUPFAM" id="SSF51004">
    <property type="entry name" value="C-terminal (heme d1) domain of cytochrome cd1-nitrite reductase"/>
    <property type="match status" value="1"/>
</dbReference>
<dbReference type="PANTHER" id="PTHR30344:SF1">
    <property type="entry name" value="6-PHOSPHOGLUCONOLACTONASE"/>
    <property type="match status" value="1"/>
</dbReference>
<dbReference type="PANTHER" id="PTHR30344">
    <property type="entry name" value="6-PHOSPHOGLUCONOLACTONASE-RELATED"/>
    <property type="match status" value="1"/>
</dbReference>
<evidence type="ECO:0000313" key="4">
    <source>
        <dbReference type="Proteomes" id="UP000076761"/>
    </source>
</evidence>
<dbReference type="EMBL" id="KV425563">
    <property type="protein sequence ID" value="KZT27154.1"/>
    <property type="molecule type" value="Genomic_DNA"/>
</dbReference>
<dbReference type="Gene3D" id="2.130.10.10">
    <property type="entry name" value="YVTN repeat-like/Quinoprotein amine dehydrogenase"/>
    <property type="match status" value="1"/>
</dbReference>
<keyword evidence="3" id="KW-0413">Isomerase</keyword>
<dbReference type="InterPro" id="IPR011048">
    <property type="entry name" value="Haem_d1_sf"/>
</dbReference>
<organism evidence="3 4">
    <name type="scientific">Neolentinus lepideus HHB14362 ss-1</name>
    <dbReference type="NCBI Taxonomy" id="1314782"/>
    <lineage>
        <taxon>Eukaryota</taxon>
        <taxon>Fungi</taxon>
        <taxon>Dikarya</taxon>
        <taxon>Basidiomycota</taxon>
        <taxon>Agaricomycotina</taxon>
        <taxon>Agaricomycetes</taxon>
        <taxon>Gloeophyllales</taxon>
        <taxon>Gloeophyllaceae</taxon>
        <taxon>Neolentinus</taxon>
    </lineage>
</organism>
<dbReference type="Proteomes" id="UP000076761">
    <property type="component" value="Unassembled WGS sequence"/>
</dbReference>
<accession>A0A165TTJ4</accession>
<dbReference type="AlphaFoldDB" id="A0A165TTJ4"/>
<evidence type="ECO:0000256" key="2">
    <source>
        <dbReference type="SAM" id="MobiDB-lite"/>
    </source>
</evidence>
<dbReference type="Pfam" id="PF10282">
    <property type="entry name" value="Lactonase"/>
    <property type="match status" value="1"/>
</dbReference>
<proteinExistence type="inferred from homology"/>
<evidence type="ECO:0000313" key="3">
    <source>
        <dbReference type="EMBL" id="KZT27154.1"/>
    </source>
</evidence>
<protein>
    <submittedName>
        <fullName evidence="3">Putative isomerase YbhE</fullName>
    </submittedName>
</protein>
<sequence>MSTYLVLVASYSSSIYTLEFSTSPPTLKLLSSVEVGFHPSWITPHPSDASTVFAALEDERGKVAEVKFDETGKGTLVSTCESGGHSPCTILAAGQELIVGNYMSGNVVSIPLALSSPYISPKSSLTSLQLHGSGPNTNRQRSSHPHQVYKSPTRDELLIPDLGSDKTWRLVRGQNGWEITGSIEYSPGNGPRHVIEHDECLYTVLELHNTLSQHSLGPLLSSEKPSQTTTLPTHIPVPIPSQTIPLGMLAAEILLATTPSPFLYVSNRNDPSPGGDSIAIFSLSPSGLERIGEVKTGLHHLRGMILFGQDDKYLIAGGVNGGEGGVGVKVFERIDGGMGLKETILGEPMHQVTRDTGLPKSTQAVV</sequence>
<comment type="similarity">
    <text evidence="1">Belongs to the cycloisomerase 2 family.</text>
</comment>
<reference evidence="3 4" key="1">
    <citation type="journal article" date="2016" name="Mol. Biol. Evol.">
        <title>Comparative Genomics of Early-Diverging Mushroom-Forming Fungi Provides Insights into the Origins of Lignocellulose Decay Capabilities.</title>
        <authorList>
            <person name="Nagy L.G."/>
            <person name="Riley R."/>
            <person name="Tritt A."/>
            <person name="Adam C."/>
            <person name="Daum C."/>
            <person name="Floudas D."/>
            <person name="Sun H."/>
            <person name="Yadav J.S."/>
            <person name="Pangilinan J."/>
            <person name="Larsson K.H."/>
            <person name="Matsuura K."/>
            <person name="Barry K."/>
            <person name="Labutti K."/>
            <person name="Kuo R."/>
            <person name="Ohm R.A."/>
            <person name="Bhattacharya S.S."/>
            <person name="Shirouzu T."/>
            <person name="Yoshinaga Y."/>
            <person name="Martin F.M."/>
            <person name="Grigoriev I.V."/>
            <person name="Hibbett D.S."/>
        </authorList>
    </citation>
    <scope>NUCLEOTIDE SEQUENCE [LARGE SCALE GENOMIC DNA]</scope>
    <source>
        <strain evidence="3 4">HHB14362 ss-1</strain>
    </source>
</reference>
<keyword evidence="4" id="KW-1185">Reference proteome</keyword>